<evidence type="ECO:0000313" key="2">
    <source>
        <dbReference type="Proteomes" id="UP001222118"/>
    </source>
</evidence>
<protein>
    <recommendedName>
        <fullName evidence="3">DUF4262 domain-containing protein</fullName>
    </recommendedName>
</protein>
<dbReference type="EMBL" id="CP118247">
    <property type="protein sequence ID" value="WDR04834.1"/>
    <property type="molecule type" value="Genomic_DNA"/>
</dbReference>
<keyword evidence="2" id="KW-1185">Reference proteome</keyword>
<proteinExistence type="predicted"/>
<organism evidence="1 2">
    <name type="scientific">Devosia rhodophyticola</name>
    <dbReference type="NCBI Taxonomy" id="3026423"/>
    <lineage>
        <taxon>Bacteria</taxon>
        <taxon>Pseudomonadati</taxon>
        <taxon>Pseudomonadota</taxon>
        <taxon>Alphaproteobacteria</taxon>
        <taxon>Hyphomicrobiales</taxon>
        <taxon>Devosiaceae</taxon>
        <taxon>Devosia</taxon>
    </lineage>
</organism>
<name>A0ABY7YUA6_9HYPH</name>
<reference evidence="1 2" key="1">
    <citation type="submission" date="2023-02" db="EMBL/GenBank/DDBJ databases">
        <title>Devosia chondri sp. nov., isolated from the phycosphere of marine algae.</title>
        <authorList>
            <person name="Kim J.M."/>
            <person name="Lee J.K."/>
            <person name="Choi B.J."/>
            <person name="Bayburt H."/>
            <person name="Jeon C.O."/>
        </authorList>
    </citation>
    <scope>NUCLEOTIDE SEQUENCE [LARGE SCALE GENOMIC DNA]</scope>
    <source>
        <strain evidence="1 2">G2-5</strain>
    </source>
</reference>
<sequence>MDADDDEETWGAQEAGAWFEQAPELGTHLAIYQQVLVAYGFRCALTGAAFEPISQGVHGDLAVVAIRPRELGGPLHVSNFLSLSNAAASAFARGHWLIGDDYSVVTDRDVMAPAFAEKLDADGKLFLPKDRLYHPDRVQLAWHRTRILGRP</sequence>
<dbReference type="RefSeq" id="WP_282210355.1">
    <property type="nucleotide sequence ID" value="NZ_CP118247.1"/>
</dbReference>
<gene>
    <name evidence="1" type="ORF">PSQ90_10990</name>
</gene>
<evidence type="ECO:0008006" key="3">
    <source>
        <dbReference type="Google" id="ProtNLM"/>
    </source>
</evidence>
<evidence type="ECO:0000313" key="1">
    <source>
        <dbReference type="EMBL" id="WDR04834.1"/>
    </source>
</evidence>
<dbReference type="Proteomes" id="UP001222118">
    <property type="component" value="Chromosome"/>
</dbReference>
<accession>A0ABY7YUA6</accession>